<feature type="compositionally biased region" description="Basic and acidic residues" evidence="1">
    <location>
        <begin position="350"/>
        <end position="366"/>
    </location>
</feature>
<feature type="compositionally biased region" description="Polar residues" evidence="1">
    <location>
        <begin position="257"/>
        <end position="266"/>
    </location>
</feature>
<dbReference type="EMBL" id="JADFTS010000009">
    <property type="protein sequence ID" value="KAF9589653.1"/>
    <property type="molecule type" value="Genomic_DNA"/>
</dbReference>
<proteinExistence type="predicted"/>
<feature type="region of interest" description="Disordered" evidence="1">
    <location>
        <begin position="1532"/>
        <end position="1572"/>
    </location>
</feature>
<feature type="compositionally biased region" description="Polar residues" evidence="1">
    <location>
        <begin position="528"/>
        <end position="541"/>
    </location>
</feature>
<dbReference type="InterPro" id="IPR045606">
    <property type="entry name" value="ATXR3_C"/>
</dbReference>
<dbReference type="Pfam" id="PF00856">
    <property type="entry name" value="SET"/>
    <property type="match status" value="1"/>
</dbReference>
<dbReference type="Proteomes" id="UP000631114">
    <property type="component" value="Unassembled WGS sequence"/>
</dbReference>
<dbReference type="Gene3D" id="2.170.270.10">
    <property type="entry name" value="SET domain"/>
    <property type="match status" value="1"/>
</dbReference>
<feature type="region of interest" description="Disordered" evidence="1">
    <location>
        <begin position="154"/>
        <end position="566"/>
    </location>
</feature>
<dbReference type="InterPro" id="IPR046341">
    <property type="entry name" value="SET_dom_sf"/>
</dbReference>
<dbReference type="PANTHER" id="PTHR46655">
    <property type="entry name" value="HISTONE-LYSINE N-METHYLTRANSFERASE ATXR3"/>
    <property type="match status" value="1"/>
</dbReference>
<accession>A0A835H148</accession>
<dbReference type="SMART" id="SM00317">
    <property type="entry name" value="SET"/>
    <property type="match status" value="1"/>
</dbReference>
<feature type="region of interest" description="Disordered" evidence="1">
    <location>
        <begin position="55"/>
        <end position="82"/>
    </location>
</feature>
<name>A0A835H148_9MAGN</name>
<feature type="compositionally biased region" description="Basic and acidic residues" evidence="1">
    <location>
        <begin position="268"/>
        <end position="277"/>
    </location>
</feature>
<evidence type="ECO:0000259" key="2">
    <source>
        <dbReference type="PROSITE" id="PS50280"/>
    </source>
</evidence>
<dbReference type="PROSITE" id="PS50280">
    <property type="entry name" value="SET"/>
    <property type="match status" value="1"/>
</dbReference>
<dbReference type="InterPro" id="IPR032675">
    <property type="entry name" value="LRR_dom_sf"/>
</dbReference>
<feature type="compositionally biased region" description="Basic and acidic residues" evidence="1">
    <location>
        <begin position="508"/>
        <end position="517"/>
    </location>
</feature>
<protein>
    <recommendedName>
        <fullName evidence="2">SET domain-containing protein</fullName>
    </recommendedName>
</protein>
<feature type="compositionally biased region" description="Low complexity" evidence="1">
    <location>
        <begin position="921"/>
        <end position="935"/>
    </location>
</feature>
<evidence type="ECO:0000256" key="1">
    <source>
        <dbReference type="SAM" id="MobiDB-lite"/>
    </source>
</evidence>
<dbReference type="SUPFAM" id="SSF82199">
    <property type="entry name" value="SET domain"/>
    <property type="match status" value="1"/>
</dbReference>
<keyword evidence="4" id="KW-1185">Reference proteome</keyword>
<comment type="caution">
    <text evidence="3">The sequence shown here is derived from an EMBL/GenBank/DDBJ whole genome shotgun (WGS) entry which is preliminary data.</text>
</comment>
<dbReference type="Pfam" id="PF25531">
    <property type="entry name" value="GYF_ATXR3"/>
    <property type="match status" value="1"/>
</dbReference>
<reference evidence="3 4" key="1">
    <citation type="submission" date="2020-10" db="EMBL/GenBank/DDBJ databases">
        <title>The Coptis chinensis genome and diversification of protoberbering-type alkaloids.</title>
        <authorList>
            <person name="Wang B."/>
            <person name="Shu S."/>
            <person name="Song C."/>
            <person name="Liu Y."/>
        </authorList>
    </citation>
    <scope>NUCLEOTIDE SEQUENCE [LARGE SCALE GENOMIC DNA]</scope>
    <source>
        <strain evidence="3">HL-2020</strain>
        <tissue evidence="3">Leaf</tissue>
    </source>
</reference>
<dbReference type="Pfam" id="PF19633">
    <property type="entry name" value="SDG2_C"/>
    <property type="match status" value="1"/>
</dbReference>
<dbReference type="OrthoDB" id="308383at2759"/>
<sequence length="2276" mass="258134">MGDGGVACMPTQHVMERLPICSRGNNGYTTTSSNKFKNEKKMVVVVDKEIKVEVVEEEEEEGEEEEGEEEEEVEEGEFGCVKENGEFVPEKYKKREVEKGEFIPGKWRRGEVVRSEFSGEKRQKWEGEFGIGRRLGSEVEKGEFVPHNKWRREVDKSDYGSPAGLRRGGQRGELEKGEFVPHNKWRKEDEFVNEKGRDSRTSSELSRNSEWNKRYARWEPAQNRDNKVGLRAAADDGKNYDKEYSSLSWQKQRHGTDSGNSGNNGRRYTVDYAEHLNPKSRRIYEDDDRAGYLGDKHHSHASEERAYRTASSSARVSSSSRYSSSKHYDNSVPRRAHDRLGPGPGYFERSPQDRARHHDHRDRSPFSERSPNDQARYYDYRNRSPTLKRSPNRSRPYDRRDRSPGYLDRSPLGRGRSPHVRARHHDRRDQTPGYLDSSPHDFSRSPHRDCRDRTPGYLDRSPIHSYRDLTPSHSDKSPLDRPSGDCHEDGEIRKGREEERSSNGQQGHRRDSNEHSPIRQPQLDGSLDNDSGSVETNPNDQSHGEEKPQEPTVVCADPPPQVSGTAEEMSMEEDMDISNTPPHVPFLNDSAIGTWFYLDHFGMEQGPSKLCNLKRLVEDGVLQSDHLVKHSGSDWWVTVENAASPALPTNFTSIVADTTVTQLVNPPEAPGNLLEDVGDAGEGAIQVDQEPSGALQLSPLDVRFNALGSSEDLQIDVRVNALLKGYAIIPGRELEILGEALHAAFEHTDWEKWGNINFTSKEAVEPSSVAFCNKEYTFPSGDSGVWFSGQWSCMGGDWKRNDEPNQDKISRKKTVLNDGYRLCQMPKSGFEDPRWCRKDELYYPSRSRKLSLPSWVFSLTEERNDCNGTSKTSQMKAPLAPRGVKGTMLPVVRINACVVNNQGSLVPESRVIVRGSERYSSRSNRSFSSGNDGRSLSAEGASQSKRVSEKGRPGLQKCVEPIITPKDRVCTVDDLQLHLGDWYYYDGAGHEHGPLSFIDLQALVEIGTIQKHTSVFRKFDSVWVPVSSDALGSKASVSMQDVEVTGNPNSSAAPSSQSEVSKNTVANAGPFHQLHPQFIGYTRGKLHELVMKSYKSREFAAAINEVLDPWISAKQPKKDEYVRPGKRARLLVDDSEDDYDLEAADLHRGQKDDCSFDDLYGDATFGLERSTRSEVEMESWGLLNGYILARVFHFLRADMKSLAFSAATCKHWNSAAKFYRDISKQVDLSDAGPECSDSVFRMIMSCYNNMKIASIVMIGCTNISANTLEEILLSFPSISYIDIRGCTQFKDLTQKFQNIKWIVSPSLRGTKIYEDSYSKIKSLKQISEKGLSFSKGFKGSSSHLNEFGEGDCLPHDSSLDGRDSTSRSFRQSFYKRKKLLDSRKSSSLLSRDARMRHWLYRKSENGYKRMEEFLAFSLKDIMKENTFDFFVPKVAEIEDKMRNGYYKGRGLSLVKEDIGRMCRDAINLEENAGKSSRERDELLKLLKDKSKKKHLRIMNERKSMRSNGNSNFSGGADYGEYASDREIRRRLSKLNKKPLDSGSDTSDELHRSSEDSEDDSESTVSDTESDLGFRSEAGLRDFKGDGYFMDDEALDSTNEDREWGARMTKASLVPPVTRKYEVIDHYVIIADEEEVQRKMRVSLPEDYAEKLNAQKNGAEESDMEIPEVKDYKPRKQLGGEVLEQEVYGIDPYTHNLLLDSMPEELDWPLLEKHVFIEDTLLRALNMQVRHFTGTGNAPMKYPLQPVVEELQMNAAKEGDKRVIKMCMGILKAHGVGLGVVCNKEEGIGEDDFVVEFLGEVYPTWKWFEKQDGIRSLQKNKTDPAPEFYNIYLERPKGDRDGYDLVVVDAMHKANYASRICHSCRPNCEAKVTAVDGQYQIGVYTVRPIGYGEEITFDYNSVTESKEEYEASVCLCGSQICRGSYLNLTGEGAYQKVLMECHGMLDRHRLMLESCELNYVSEEDYFDLGRAGLGTCLLDGLPVWLVAYSALGWCAYYWLVTAIHCEVHKFERTKLPEEILRHNLEEKKKFFSDICIEVEKNDAEVQAEGVYNQRLQNLALTLDKVRYVMRCIYHDPKKAPPPLKKLNPEEVVSVLWKGEGSLVEELLECMVPHTEESLLNDLRSKIHGHDPSGSDDLMGELQNSLLWLRDEVRNLPCTYKCRHDAAADLIHIYAYTKCFFGVQEYKSITSPPVYISPLDLGPKYADKLGSGLKEYCKKYGENYCLGQLINWHGQNNADPDCCLLRAARGCLSLPEIASFYAKANKPSRLTKFMAPEP</sequence>
<dbReference type="CDD" id="cd10531">
    <property type="entry name" value="SET_SETD2-like"/>
    <property type="match status" value="1"/>
</dbReference>
<organism evidence="3 4">
    <name type="scientific">Coptis chinensis</name>
    <dbReference type="NCBI Taxonomy" id="261450"/>
    <lineage>
        <taxon>Eukaryota</taxon>
        <taxon>Viridiplantae</taxon>
        <taxon>Streptophyta</taxon>
        <taxon>Embryophyta</taxon>
        <taxon>Tracheophyta</taxon>
        <taxon>Spermatophyta</taxon>
        <taxon>Magnoliopsida</taxon>
        <taxon>Ranunculales</taxon>
        <taxon>Ranunculaceae</taxon>
        <taxon>Coptidoideae</taxon>
        <taxon>Coptis</taxon>
    </lineage>
</organism>
<feature type="compositionally biased region" description="Basic residues" evidence="1">
    <location>
        <begin position="416"/>
        <end position="426"/>
    </location>
</feature>
<dbReference type="Gene3D" id="3.80.10.10">
    <property type="entry name" value="Ribonuclease Inhibitor"/>
    <property type="match status" value="1"/>
</dbReference>
<gene>
    <name evidence="3" type="ORF">IFM89_026787</name>
</gene>
<feature type="compositionally biased region" description="Basic and acidic residues" evidence="1">
    <location>
        <begin position="473"/>
        <end position="501"/>
    </location>
</feature>
<feature type="region of interest" description="Disordered" evidence="1">
    <location>
        <begin position="921"/>
        <end position="952"/>
    </location>
</feature>
<evidence type="ECO:0000313" key="4">
    <source>
        <dbReference type="Proteomes" id="UP000631114"/>
    </source>
</evidence>
<evidence type="ECO:0000313" key="3">
    <source>
        <dbReference type="EMBL" id="KAF9589653.1"/>
    </source>
</evidence>
<dbReference type="PANTHER" id="PTHR46655:SF1">
    <property type="entry name" value="HISTONE-LYSINE N-METHYLTRANSFERASE ATXR3"/>
    <property type="match status" value="1"/>
</dbReference>
<feature type="compositionally biased region" description="Acidic residues" evidence="1">
    <location>
        <begin position="55"/>
        <end position="77"/>
    </location>
</feature>
<dbReference type="InterPro" id="IPR001214">
    <property type="entry name" value="SET_dom"/>
</dbReference>
<dbReference type="InterPro" id="IPR057851">
    <property type="entry name" value="ATXR3_GYF"/>
</dbReference>
<feature type="compositionally biased region" description="Basic and acidic residues" evidence="1">
    <location>
        <begin position="170"/>
        <end position="201"/>
    </location>
</feature>
<feature type="compositionally biased region" description="Low complexity" evidence="1">
    <location>
        <begin position="308"/>
        <end position="325"/>
    </location>
</feature>
<feature type="compositionally biased region" description="Basic and acidic residues" evidence="1">
    <location>
        <begin position="438"/>
        <end position="454"/>
    </location>
</feature>
<feature type="region of interest" description="Disordered" evidence="1">
    <location>
        <begin position="1496"/>
        <end position="1519"/>
    </location>
</feature>
<feature type="compositionally biased region" description="Basic and acidic residues" evidence="1">
    <location>
        <begin position="210"/>
        <end position="244"/>
    </location>
</feature>
<feature type="domain" description="SET" evidence="2">
    <location>
        <begin position="1759"/>
        <end position="1899"/>
    </location>
</feature>
<feature type="compositionally biased region" description="Basic and acidic residues" evidence="1">
    <location>
        <begin position="294"/>
        <end position="307"/>
    </location>
</feature>